<organism evidence="1 2">
    <name type="scientific">Zalaria obscura</name>
    <dbReference type="NCBI Taxonomy" id="2024903"/>
    <lineage>
        <taxon>Eukaryota</taxon>
        <taxon>Fungi</taxon>
        <taxon>Dikarya</taxon>
        <taxon>Ascomycota</taxon>
        <taxon>Pezizomycotina</taxon>
        <taxon>Dothideomycetes</taxon>
        <taxon>Dothideomycetidae</taxon>
        <taxon>Dothideales</taxon>
        <taxon>Zalariaceae</taxon>
        <taxon>Zalaria</taxon>
    </lineage>
</organism>
<dbReference type="Proteomes" id="UP001320706">
    <property type="component" value="Unassembled WGS sequence"/>
</dbReference>
<name>A0ACC3S4I3_9PEZI</name>
<reference evidence="1" key="1">
    <citation type="submission" date="2024-02" db="EMBL/GenBank/DDBJ databases">
        <title>Metagenome Assembled Genome of Zalaria obscura JY119.</title>
        <authorList>
            <person name="Vighnesh L."/>
            <person name="Jagadeeshwari U."/>
            <person name="Venkata Ramana C."/>
            <person name="Sasikala C."/>
        </authorList>
    </citation>
    <scope>NUCLEOTIDE SEQUENCE</scope>
    <source>
        <strain evidence="1">JY119</strain>
    </source>
</reference>
<proteinExistence type="predicted"/>
<protein>
    <submittedName>
        <fullName evidence="1">Uncharacterized protein</fullName>
    </submittedName>
</protein>
<evidence type="ECO:0000313" key="1">
    <source>
        <dbReference type="EMBL" id="KAK8194331.1"/>
    </source>
</evidence>
<comment type="caution">
    <text evidence="1">The sequence shown here is derived from an EMBL/GenBank/DDBJ whole genome shotgun (WGS) entry which is preliminary data.</text>
</comment>
<keyword evidence="2" id="KW-1185">Reference proteome</keyword>
<accession>A0ACC3S4I3</accession>
<evidence type="ECO:0000313" key="2">
    <source>
        <dbReference type="Proteomes" id="UP001320706"/>
    </source>
</evidence>
<dbReference type="EMBL" id="JAMKPW020000043">
    <property type="protein sequence ID" value="KAK8194331.1"/>
    <property type="molecule type" value="Genomic_DNA"/>
</dbReference>
<gene>
    <name evidence="1" type="ORF">M8818_007520</name>
</gene>
<sequence length="229" mass="25496">MVSSRFARSNLDIVGGLCPSLLIRETVLGGLLRDLLQTVSVARGTKPLQVVTAGRGWMQEDVSIYALDSPEGSAAPYHIEGLISQSNSVSSLRSLSPELSFSHHHKDGTVRNPEISLQGPVPRPQHPEHPPQSRYHRLRSTCPAGLHLTAADQRMVVANLAITFRHARSEDLDRDQRTNLRAQRHRCCGRVASSAMDDLRLPRLHLSDHHPRALRPHFPSHRQQRRAGS</sequence>